<organism evidence="10 11">
    <name type="scientific">Pyronema omphalodes (strain CBS 100304)</name>
    <name type="common">Pyronema confluens</name>
    <dbReference type="NCBI Taxonomy" id="1076935"/>
    <lineage>
        <taxon>Eukaryota</taxon>
        <taxon>Fungi</taxon>
        <taxon>Dikarya</taxon>
        <taxon>Ascomycota</taxon>
        <taxon>Pezizomycotina</taxon>
        <taxon>Pezizomycetes</taxon>
        <taxon>Pezizales</taxon>
        <taxon>Pyronemataceae</taxon>
        <taxon>Pyronema</taxon>
    </lineage>
</organism>
<keyword evidence="3" id="KW-0235">DNA replication</keyword>
<dbReference type="AlphaFoldDB" id="U4L329"/>
<evidence type="ECO:0000313" key="10">
    <source>
        <dbReference type="EMBL" id="CCX04445.1"/>
    </source>
</evidence>
<evidence type="ECO:0000256" key="2">
    <source>
        <dbReference type="ARBA" id="ARBA00007815"/>
    </source>
</evidence>
<dbReference type="Pfam" id="PF08784">
    <property type="entry name" value="RPA_C"/>
    <property type="match status" value="1"/>
</dbReference>
<keyword evidence="6" id="KW-0234">DNA repair</keyword>
<evidence type="ECO:0000256" key="4">
    <source>
        <dbReference type="ARBA" id="ARBA00022763"/>
    </source>
</evidence>
<evidence type="ECO:0000313" key="11">
    <source>
        <dbReference type="Proteomes" id="UP000018144"/>
    </source>
</evidence>
<comment type="subcellular location">
    <subcellularLocation>
        <location evidence="1">Nucleus</location>
    </subcellularLocation>
</comment>
<reference evidence="10 11" key="1">
    <citation type="journal article" date="2013" name="PLoS Genet.">
        <title>The genome and development-dependent transcriptomes of Pyronema confluens: a window into fungal evolution.</title>
        <authorList>
            <person name="Traeger S."/>
            <person name="Altegoer F."/>
            <person name="Freitag M."/>
            <person name="Gabaldon T."/>
            <person name="Kempken F."/>
            <person name="Kumar A."/>
            <person name="Marcet-Houben M."/>
            <person name="Poggeler S."/>
            <person name="Stajich J.E."/>
            <person name="Nowrousian M."/>
        </authorList>
    </citation>
    <scope>NUCLEOTIDE SEQUENCE [LARGE SCALE GENOMIC DNA]</scope>
    <source>
        <strain evidence="11">CBS 100304</strain>
        <tissue evidence="10">Vegetative mycelium</tissue>
    </source>
</reference>
<proteinExistence type="inferred from homology"/>
<evidence type="ECO:0000259" key="9">
    <source>
        <dbReference type="Pfam" id="PF08784"/>
    </source>
</evidence>
<dbReference type="SUPFAM" id="SSF50249">
    <property type="entry name" value="Nucleic acid-binding proteins"/>
    <property type="match status" value="1"/>
</dbReference>
<dbReference type="InterPro" id="IPR014646">
    <property type="entry name" value="Rfa2/RPA32"/>
</dbReference>
<evidence type="ECO:0000256" key="5">
    <source>
        <dbReference type="ARBA" id="ARBA00023125"/>
    </source>
</evidence>
<sequence>MSYGGDYNQGGGGGGGGFYAGSQGGTQASPGGSESRRNRSSETLRPVTIKQILEARQEVGDGPFMIDSVELGLLTFVGRVQGVTEQATNITYVLDDGTGTLDVKQWIDADSPSDESAQNLNDKYVRVLGQLKSFSNKRHVGAHRIRAVEDYNEVQYHFLETVAVHLRLTRGPPEQFTGGVGGVKQQDTEMGGMGNTSSTSRLPPGLSDNARKMFLQIKDVTENEGIHVNVVKMKSGVPDHLATDAITELLDLGVIFTTMDEWHFAPMDLL</sequence>
<dbReference type="Gene3D" id="1.10.10.10">
    <property type="entry name" value="Winged helix-like DNA-binding domain superfamily/Winged helix DNA-binding domain"/>
    <property type="match status" value="1"/>
</dbReference>
<evidence type="ECO:0000256" key="3">
    <source>
        <dbReference type="ARBA" id="ARBA00022705"/>
    </source>
</evidence>
<dbReference type="SUPFAM" id="SSF46785">
    <property type="entry name" value="Winged helix' DNA-binding domain"/>
    <property type="match status" value="1"/>
</dbReference>
<dbReference type="FunFam" id="2.40.50.140:FF:000184">
    <property type="entry name" value="replication protein A 32 kDa subunit A-like"/>
    <property type="match status" value="1"/>
</dbReference>
<keyword evidence="4" id="KW-0227">DNA damage</keyword>
<accession>U4L329</accession>
<dbReference type="InterPro" id="IPR012340">
    <property type="entry name" value="NA-bd_OB-fold"/>
</dbReference>
<dbReference type="GO" id="GO:0000724">
    <property type="term" value="P:double-strand break repair via homologous recombination"/>
    <property type="evidence" value="ECO:0007669"/>
    <property type="project" value="TreeGrafter"/>
</dbReference>
<keyword evidence="11" id="KW-1185">Reference proteome</keyword>
<dbReference type="PIRSF" id="PIRSF036949">
    <property type="entry name" value="RPA32"/>
    <property type="match status" value="1"/>
</dbReference>
<dbReference type="GO" id="GO:0006289">
    <property type="term" value="P:nucleotide-excision repair"/>
    <property type="evidence" value="ECO:0007669"/>
    <property type="project" value="TreeGrafter"/>
</dbReference>
<dbReference type="CDD" id="cd04478">
    <property type="entry name" value="RPA2_DBD_D"/>
    <property type="match status" value="1"/>
</dbReference>
<dbReference type="OrthoDB" id="25571at2759"/>
<evidence type="ECO:0000256" key="1">
    <source>
        <dbReference type="ARBA" id="ARBA00004123"/>
    </source>
</evidence>
<dbReference type="PANTHER" id="PTHR13989:SF16">
    <property type="entry name" value="REPLICATION PROTEIN A2"/>
    <property type="match status" value="1"/>
</dbReference>
<feature type="domain" description="Replication protein A C-terminal" evidence="9">
    <location>
        <begin position="165"/>
        <end position="261"/>
    </location>
</feature>
<comment type="similarity">
    <text evidence="2">Belongs to the replication factor A protein 2 family.</text>
</comment>
<feature type="region of interest" description="Disordered" evidence="8">
    <location>
        <begin position="1"/>
        <end position="45"/>
    </location>
</feature>
<dbReference type="OMA" id="SFGNKRY"/>
<feature type="compositionally biased region" description="Gly residues" evidence="8">
    <location>
        <begin position="7"/>
        <end position="24"/>
    </location>
</feature>
<evidence type="ECO:0000256" key="7">
    <source>
        <dbReference type="ARBA" id="ARBA00023242"/>
    </source>
</evidence>
<evidence type="ECO:0000256" key="8">
    <source>
        <dbReference type="SAM" id="MobiDB-lite"/>
    </source>
</evidence>
<name>U4L329_PYROM</name>
<dbReference type="InterPro" id="IPR036390">
    <property type="entry name" value="WH_DNA-bd_sf"/>
</dbReference>
<dbReference type="STRING" id="1076935.U4L329"/>
<gene>
    <name evidence="10" type="ORF">PCON_02283</name>
</gene>
<dbReference type="GO" id="GO:0035861">
    <property type="term" value="C:site of double-strand break"/>
    <property type="evidence" value="ECO:0007669"/>
    <property type="project" value="TreeGrafter"/>
</dbReference>
<keyword evidence="7" id="KW-0539">Nucleus</keyword>
<dbReference type="PANTHER" id="PTHR13989">
    <property type="entry name" value="REPLICATION PROTEIN A-RELATED"/>
    <property type="match status" value="1"/>
</dbReference>
<dbReference type="GO" id="GO:0005662">
    <property type="term" value="C:DNA replication factor A complex"/>
    <property type="evidence" value="ECO:0007669"/>
    <property type="project" value="TreeGrafter"/>
</dbReference>
<dbReference type="InterPro" id="IPR036388">
    <property type="entry name" value="WH-like_DNA-bd_sf"/>
</dbReference>
<protein>
    <submittedName>
        <fullName evidence="10">Similar to Replication factor A protein 2 acc. no. Q92373</fullName>
    </submittedName>
</protein>
<dbReference type="Proteomes" id="UP000018144">
    <property type="component" value="Unassembled WGS sequence"/>
</dbReference>
<evidence type="ECO:0000256" key="6">
    <source>
        <dbReference type="ARBA" id="ARBA00023204"/>
    </source>
</evidence>
<dbReference type="GO" id="GO:0006260">
    <property type="term" value="P:DNA replication"/>
    <property type="evidence" value="ECO:0007669"/>
    <property type="project" value="UniProtKB-KW"/>
</dbReference>
<dbReference type="GO" id="GO:0000781">
    <property type="term" value="C:chromosome, telomeric region"/>
    <property type="evidence" value="ECO:0007669"/>
    <property type="project" value="TreeGrafter"/>
</dbReference>
<dbReference type="eggNOG" id="KOG3108">
    <property type="taxonomic scope" value="Eukaryota"/>
</dbReference>
<dbReference type="Gene3D" id="2.40.50.140">
    <property type="entry name" value="Nucleic acid-binding proteins"/>
    <property type="match status" value="1"/>
</dbReference>
<keyword evidence="5" id="KW-0238">DNA-binding</keyword>
<dbReference type="InterPro" id="IPR014892">
    <property type="entry name" value="RPA_C"/>
</dbReference>
<dbReference type="EMBL" id="HF935204">
    <property type="protein sequence ID" value="CCX04445.1"/>
    <property type="molecule type" value="Genomic_DNA"/>
</dbReference>
<dbReference type="GO" id="GO:0003697">
    <property type="term" value="F:single-stranded DNA binding"/>
    <property type="evidence" value="ECO:0007669"/>
    <property type="project" value="TreeGrafter"/>
</dbReference>
<dbReference type="InterPro" id="IPR040260">
    <property type="entry name" value="RFA2-like"/>
</dbReference>